<proteinExistence type="predicted"/>
<dbReference type="EMBL" id="CM023477">
    <property type="protein sequence ID" value="KAH7937314.1"/>
    <property type="molecule type" value="Genomic_DNA"/>
</dbReference>
<accession>A0ACB8C8V7</accession>
<evidence type="ECO:0000313" key="1">
    <source>
        <dbReference type="EMBL" id="KAH7937314.1"/>
    </source>
</evidence>
<name>A0ACB8C8V7_DERSI</name>
<keyword evidence="2" id="KW-1185">Reference proteome</keyword>
<gene>
    <name evidence="1" type="ORF">HPB49_010504</name>
</gene>
<organism evidence="1 2">
    <name type="scientific">Dermacentor silvarum</name>
    <name type="common">Tick</name>
    <dbReference type="NCBI Taxonomy" id="543639"/>
    <lineage>
        <taxon>Eukaryota</taxon>
        <taxon>Metazoa</taxon>
        <taxon>Ecdysozoa</taxon>
        <taxon>Arthropoda</taxon>
        <taxon>Chelicerata</taxon>
        <taxon>Arachnida</taxon>
        <taxon>Acari</taxon>
        <taxon>Parasitiformes</taxon>
        <taxon>Ixodida</taxon>
        <taxon>Ixodoidea</taxon>
        <taxon>Ixodidae</taxon>
        <taxon>Rhipicephalinae</taxon>
        <taxon>Dermacentor</taxon>
    </lineage>
</organism>
<comment type="caution">
    <text evidence="1">The sequence shown here is derived from an EMBL/GenBank/DDBJ whole genome shotgun (WGS) entry which is preliminary data.</text>
</comment>
<evidence type="ECO:0000313" key="2">
    <source>
        <dbReference type="Proteomes" id="UP000821865"/>
    </source>
</evidence>
<protein>
    <submittedName>
        <fullName evidence="1">Uncharacterized protein</fullName>
    </submittedName>
</protein>
<sequence>MAPNPKSRARATQPLILTQWNSRGLKDRKKRAHLHLYLETLELLVAVVALQEPCAGVQLTNYNTFQHNPQTCILVHKQYTAQKVTLPTTPPFSYTMVSVLPIKRSAPPVHILNMYCPPKLKSVTFSEIFTQAMQVAGRDPLLIVGDFNAPSRLWGYPREDTCGGKLAELLSTLGLLDFGHGLSTLGHLEYTPCRLAEYRTLSVVITV</sequence>
<reference evidence="1" key="1">
    <citation type="submission" date="2020-05" db="EMBL/GenBank/DDBJ databases">
        <title>Large-scale comparative analyses of tick genomes elucidate their genetic diversity and vector capacities.</title>
        <authorList>
            <person name="Jia N."/>
            <person name="Wang J."/>
            <person name="Shi W."/>
            <person name="Du L."/>
            <person name="Sun Y."/>
            <person name="Zhan W."/>
            <person name="Jiang J."/>
            <person name="Wang Q."/>
            <person name="Zhang B."/>
            <person name="Ji P."/>
            <person name="Sakyi L.B."/>
            <person name="Cui X."/>
            <person name="Yuan T."/>
            <person name="Jiang B."/>
            <person name="Yang W."/>
            <person name="Lam T.T.-Y."/>
            <person name="Chang Q."/>
            <person name="Ding S."/>
            <person name="Wang X."/>
            <person name="Zhu J."/>
            <person name="Ruan X."/>
            <person name="Zhao L."/>
            <person name="Wei J."/>
            <person name="Que T."/>
            <person name="Du C."/>
            <person name="Cheng J."/>
            <person name="Dai P."/>
            <person name="Han X."/>
            <person name="Huang E."/>
            <person name="Gao Y."/>
            <person name="Liu J."/>
            <person name="Shao H."/>
            <person name="Ye R."/>
            <person name="Li L."/>
            <person name="Wei W."/>
            <person name="Wang X."/>
            <person name="Wang C."/>
            <person name="Yang T."/>
            <person name="Huo Q."/>
            <person name="Li W."/>
            <person name="Guo W."/>
            <person name="Chen H."/>
            <person name="Zhou L."/>
            <person name="Ni X."/>
            <person name="Tian J."/>
            <person name="Zhou Y."/>
            <person name="Sheng Y."/>
            <person name="Liu T."/>
            <person name="Pan Y."/>
            <person name="Xia L."/>
            <person name="Li J."/>
            <person name="Zhao F."/>
            <person name="Cao W."/>
        </authorList>
    </citation>
    <scope>NUCLEOTIDE SEQUENCE</scope>
    <source>
        <strain evidence="1">Dsil-2018</strain>
    </source>
</reference>
<dbReference type="Proteomes" id="UP000821865">
    <property type="component" value="Chromosome 8"/>
</dbReference>